<feature type="region of interest" description="Disordered" evidence="6">
    <location>
        <begin position="87"/>
        <end position="156"/>
    </location>
</feature>
<feature type="compositionally biased region" description="Low complexity" evidence="6">
    <location>
        <begin position="126"/>
        <end position="156"/>
    </location>
</feature>
<reference evidence="9" key="2">
    <citation type="submission" date="2009-11" db="EMBL/GenBank/DDBJ databases">
        <title>The Genome Sequence of Allomyces macrogynus strain ATCC 38327.</title>
        <authorList>
            <consortium name="The Broad Institute Genome Sequencing Platform"/>
            <person name="Russ C."/>
            <person name="Cuomo C."/>
            <person name="Shea T."/>
            <person name="Young S.K."/>
            <person name="Zeng Q."/>
            <person name="Koehrsen M."/>
            <person name="Haas B."/>
            <person name="Borodovsky M."/>
            <person name="Guigo R."/>
            <person name="Alvarado L."/>
            <person name="Berlin A."/>
            <person name="Borenstein D."/>
            <person name="Chen Z."/>
            <person name="Engels R."/>
            <person name="Freedman E."/>
            <person name="Gellesch M."/>
            <person name="Goldberg J."/>
            <person name="Griggs A."/>
            <person name="Gujja S."/>
            <person name="Heiman D."/>
            <person name="Hepburn T."/>
            <person name="Howarth C."/>
            <person name="Jen D."/>
            <person name="Larson L."/>
            <person name="Lewis B."/>
            <person name="Mehta T."/>
            <person name="Park D."/>
            <person name="Pearson M."/>
            <person name="Roberts A."/>
            <person name="Saif S."/>
            <person name="Shenoy N."/>
            <person name="Sisk P."/>
            <person name="Stolte C."/>
            <person name="Sykes S."/>
            <person name="Walk T."/>
            <person name="White J."/>
            <person name="Yandava C."/>
            <person name="Burger G."/>
            <person name="Gray M.W."/>
            <person name="Holland P.W.H."/>
            <person name="King N."/>
            <person name="Lang F.B.F."/>
            <person name="Roger A.J."/>
            <person name="Ruiz-Trillo I."/>
            <person name="Lander E."/>
            <person name="Nusbaum C."/>
        </authorList>
    </citation>
    <scope>NUCLEOTIDE SEQUENCE [LARGE SCALE GENOMIC DNA]</scope>
    <source>
        <strain evidence="9">ATCC 38327</strain>
    </source>
</reference>
<evidence type="ECO:0000256" key="5">
    <source>
        <dbReference type="ARBA" id="ARBA00023242"/>
    </source>
</evidence>
<dbReference type="Proteomes" id="UP000054350">
    <property type="component" value="Unassembled WGS sequence"/>
</dbReference>
<comment type="subcellular location">
    <subcellularLocation>
        <location evidence="1">Nucleus</location>
    </subcellularLocation>
</comment>
<evidence type="ECO:0000256" key="3">
    <source>
        <dbReference type="ARBA" id="ARBA00023015"/>
    </source>
</evidence>
<sequence length="1162" mass="118929">MASPSGSSPLTALPPDAVPALTAAGTIKVAKACQNCKRRKKRCDGNGLVPCDRCTKLGDTCVYVAEKKRGPKKKDDMTAAAAVAAAVPCDAPSSSTASAPNPNGAGRDSMPTAAAPAPAAFPTPPDAALASPRSSSTSTLPAASTASSSSGDLASLLTPSSASVYTSSAPGSFVDLPYLPGIQPSPMPVPRSLVTPVPMSAQQHQQQQIDPYQALASSFSTAPPPPPSLPHAPLTHGGDEAYQVAGAVLDAWPDFPAVPEPGSAEAAAIVQALRAPDRKRARNNLGTSQPAPSPDLGLGDFAAALDALSEFIGPDGASGAVLSGANASTPADLLASIMASSTMAPTTPTPAFAVPQVGSGTARETTGPTPMDVDRVAPCAGGAAPDAVLGPATTTPMQLHLAPVAGGVVPFYHASSPSPGPSRGTPPPPPPPSAPAHPAPPAALPPPPPPLMTCARSNASRAYGNRRVHITGDRAVGRPHATAKPVDPDALQAAQELSDLASSVVDEISDWATRAGTVSPAIDVHVGAFFRHFAPLVPALADEHAFRRALRLRRVPAYLMAALCAVTSLPLIAVPEPPPEPDAGAVSAPRSVGRGNKRAPPTDLHAEVLHHQRSGRGGVGDSLAERAHAMIVPRLAAAAPAGVAECITLELLSLYYYLRAHMAAGYMCKSMSVAALAALVEAGAIRQHRQRHAVEDAVHDDEDGANGESDGDMDLVVLSGVSHQETLARLFWGGFVTDRLGAVLNAGAPVCKSPLLAVDAFDRVPPLPTFRGPALGALCPNTVFAAYVRAVALLCRAECWMRDEMRRQQRAAAAGAPRRASVGASPPPPVPSASTCLVGMRVDIGGDTLAGLHAELRAFRAGLPGAQMIDTPDPDKVARIAARAEQVARETARAAAVGGAEPADEAMAVQAAEAAAQAVIFHWLMANWIFHNACLYLEPCPRERWRIIRILVGAATARTAPPVSCVLRVAAEFALVLVAAGHVAEAGPAAVCTCAPATRAPSADLGRHTCQGEMADPDDEAALGHGPEWQEYPSHAEVVRILENARARAPRDLWCVDADLARIDDIVAQLKRRKVVPVASADRAAAVAAAAAALAPLGASSSATRSAALDAIGQGSPRTPVASVAPPMPGSPAATAPVPWSQQFRTRPQTATGTHVTAAVGT</sequence>
<feature type="region of interest" description="Disordered" evidence="6">
    <location>
        <begin position="349"/>
        <end position="370"/>
    </location>
</feature>
<dbReference type="Pfam" id="PF00172">
    <property type="entry name" value="Zn_clus"/>
    <property type="match status" value="1"/>
</dbReference>
<dbReference type="PROSITE" id="PS00463">
    <property type="entry name" value="ZN2_CY6_FUNGAL_1"/>
    <property type="match status" value="1"/>
</dbReference>
<dbReference type="EMBL" id="GG745329">
    <property type="protein sequence ID" value="KNE55601.1"/>
    <property type="molecule type" value="Genomic_DNA"/>
</dbReference>
<accession>A0A0L0RZT4</accession>
<dbReference type="CDD" id="cd00067">
    <property type="entry name" value="GAL4"/>
    <property type="match status" value="1"/>
</dbReference>
<dbReference type="GO" id="GO:0008270">
    <property type="term" value="F:zinc ion binding"/>
    <property type="evidence" value="ECO:0007669"/>
    <property type="project" value="InterPro"/>
</dbReference>
<keyword evidence="9" id="KW-1185">Reference proteome</keyword>
<dbReference type="SMART" id="SM00066">
    <property type="entry name" value="GAL4"/>
    <property type="match status" value="1"/>
</dbReference>
<keyword evidence="4" id="KW-0804">Transcription</keyword>
<dbReference type="GO" id="GO:0000981">
    <property type="term" value="F:DNA-binding transcription factor activity, RNA polymerase II-specific"/>
    <property type="evidence" value="ECO:0007669"/>
    <property type="project" value="InterPro"/>
</dbReference>
<feature type="region of interest" description="Disordered" evidence="6">
    <location>
        <begin position="580"/>
        <end position="601"/>
    </location>
</feature>
<dbReference type="PROSITE" id="PS50048">
    <property type="entry name" value="ZN2_CY6_FUNGAL_2"/>
    <property type="match status" value="1"/>
</dbReference>
<evidence type="ECO:0000256" key="4">
    <source>
        <dbReference type="ARBA" id="ARBA00023163"/>
    </source>
</evidence>
<evidence type="ECO:0000313" key="9">
    <source>
        <dbReference type="Proteomes" id="UP000054350"/>
    </source>
</evidence>
<gene>
    <name evidence="8" type="ORF">AMAG_17795</name>
</gene>
<dbReference type="Gene3D" id="4.10.240.10">
    <property type="entry name" value="Zn(2)-C6 fungal-type DNA-binding domain"/>
    <property type="match status" value="1"/>
</dbReference>
<evidence type="ECO:0000313" key="8">
    <source>
        <dbReference type="EMBL" id="KNE55601.1"/>
    </source>
</evidence>
<name>A0A0L0RZT4_ALLM3</name>
<evidence type="ECO:0000256" key="6">
    <source>
        <dbReference type="SAM" id="MobiDB-lite"/>
    </source>
</evidence>
<feature type="compositionally biased region" description="Low complexity" evidence="6">
    <location>
        <begin position="87"/>
        <end position="118"/>
    </location>
</feature>
<dbReference type="PANTHER" id="PTHR47338:SF5">
    <property type="entry name" value="ZN(II)2CYS6 TRANSCRIPTION FACTOR (EUROFUNG)"/>
    <property type="match status" value="1"/>
</dbReference>
<organism evidence="8 9">
    <name type="scientific">Allomyces macrogynus (strain ATCC 38327)</name>
    <name type="common">Allomyces javanicus var. macrogynus</name>
    <dbReference type="NCBI Taxonomy" id="578462"/>
    <lineage>
        <taxon>Eukaryota</taxon>
        <taxon>Fungi</taxon>
        <taxon>Fungi incertae sedis</taxon>
        <taxon>Blastocladiomycota</taxon>
        <taxon>Blastocladiomycetes</taxon>
        <taxon>Blastocladiales</taxon>
        <taxon>Blastocladiaceae</taxon>
        <taxon>Allomyces</taxon>
    </lineage>
</organism>
<feature type="compositionally biased region" description="Pro residues" evidence="6">
    <location>
        <begin position="418"/>
        <end position="451"/>
    </location>
</feature>
<dbReference type="InterPro" id="IPR036864">
    <property type="entry name" value="Zn2-C6_fun-type_DNA-bd_sf"/>
</dbReference>
<proteinExistence type="predicted"/>
<dbReference type="AlphaFoldDB" id="A0A0L0RZT4"/>
<protein>
    <recommendedName>
        <fullName evidence="7">Zn(2)-C6 fungal-type domain-containing protein</fullName>
    </recommendedName>
</protein>
<keyword evidence="2" id="KW-0479">Metal-binding</keyword>
<evidence type="ECO:0000256" key="2">
    <source>
        <dbReference type="ARBA" id="ARBA00022723"/>
    </source>
</evidence>
<feature type="region of interest" description="Disordered" evidence="6">
    <location>
        <begin position="413"/>
        <end position="452"/>
    </location>
</feature>
<keyword evidence="5" id="KW-0539">Nucleus</keyword>
<reference evidence="8 9" key="1">
    <citation type="submission" date="2009-11" db="EMBL/GenBank/DDBJ databases">
        <title>Annotation of Allomyces macrogynus ATCC 38327.</title>
        <authorList>
            <consortium name="The Broad Institute Genome Sequencing Platform"/>
            <person name="Russ C."/>
            <person name="Cuomo C."/>
            <person name="Burger G."/>
            <person name="Gray M.W."/>
            <person name="Holland P.W.H."/>
            <person name="King N."/>
            <person name="Lang F.B.F."/>
            <person name="Roger A.J."/>
            <person name="Ruiz-Trillo I."/>
            <person name="Young S.K."/>
            <person name="Zeng Q."/>
            <person name="Gargeya S."/>
            <person name="Fitzgerald M."/>
            <person name="Haas B."/>
            <person name="Abouelleil A."/>
            <person name="Alvarado L."/>
            <person name="Arachchi H.M."/>
            <person name="Berlin A."/>
            <person name="Chapman S.B."/>
            <person name="Gearin G."/>
            <person name="Goldberg J."/>
            <person name="Griggs A."/>
            <person name="Gujja S."/>
            <person name="Hansen M."/>
            <person name="Heiman D."/>
            <person name="Howarth C."/>
            <person name="Larimer J."/>
            <person name="Lui A."/>
            <person name="MacDonald P.J.P."/>
            <person name="McCowen C."/>
            <person name="Montmayeur A."/>
            <person name="Murphy C."/>
            <person name="Neiman D."/>
            <person name="Pearson M."/>
            <person name="Priest M."/>
            <person name="Roberts A."/>
            <person name="Saif S."/>
            <person name="Shea T."/>
            <person name="Sisk P."/>
            <person name="Stolte C."/>
            <person name="Sykes S."/>
            <person name="Wortman J."/>
            <person name="Nusbaum C."/>
            <person name="Birren B."/>
        </authorList>
    </citation>
    <scope>NUCLEOTIDE SEQUENCE [LARGE SCALE GENOMIC DNA]</scope>
    <source>
        <strain evidence="8 9">ATCC 38327</strain>
    </source>
</reference>
<dbReference type="VEuPathDB" id="FungiDB:AMAG_17795"/>
<dbReference type="GO" id="GO:0005634">
    <property type="term" value="C:nucleus"/>
    <property type="evidence" value="ECO:0007669"/>
    <property type="project" value="UniProtKB-SubCell"/>
</dbReference>
<keyword evidence="3" id="KW-0805">Transcription regulation</keyword>
<dbReference type="InterPro" id="IPR050815">
    <property type="entry name" value="TF_fung"/>
</dbReference>
<evidence type="ECO:0000256" key="1">
    <source>
        <dbReference type="ARBA" id="ARBA00004123"/>
    </source>
</evidence>
<evidence type="ECO:0000259" key="7">
    <source>
        <dbReference type="PROSITE" id="PS50048"/>
    </source>
</evidence>
<dbReference type="SUPFAM" id="SSF57701">
    <property type="entry name" value="Zn2/Cys6 DNA-binding domain"/>
    <property type="match status" value="1"/>
</dbReference>
<dbReference type="PANTHER" id="PTHR47338">
    <property type="entry name" value="ZN(II)2CYS6 TRANSCRIPTION FACTOR (EUROFUNG)-RELATED"/>
    <property type="match status" value="1"/>
</dbReference>
<dbReference type="OrthoDB" id="5586308at2759"/>
<dbReference type="InterPro" id="IPR001138">
    <property type="entry name" value="Zn2Cys6_DnaBD"/>
</dbReference>
<feature type="domain" description="Zn(2)-C6 fungal-type" evidence="7">
    <location>
        <begin position="32"/>
        <end position="63"/>
    </location>
</feature>
<feature type="compositionally biased region" description="Polar residues" evidence="6">
    <location>
        <begin position="358"/>
        <end position="368"/>
    </location>
</feature>
<feature type="region of interest" description="Disordered" evidence="6">
    <location>
        <begin position="1114"/>
        <end position="1138"/>
    </location>
</feature>